<evidence type="ECO:0000256" key="1">
    <source>
        <dbReference type="SAM" id="Phobius"/>
    </source>
</evidence>
<comment type="caution">
    <text evidence="2">The sequence shown here is derived from an EMBL/GenBank/DDBJ whole genome shotgun (WGS) entry which is preliminary data.</text>
</comment>
<dbReference type="Proteomes" id="UP001476798">
    <property type="component" value="Unassembled WGS sequence"/>
</dbReference>
<accession>A0ABV0N0N8</accession>
<feature type="transmembrane region" description="Helical" evidence="1">
    <location>
        <begin position="76"/>
        <end position="96"/>
    </location>
</feature>
<evidence type="ECO:0000313" key="2">
    <source>
        <dbReference type="EMBL" id="MEQ2164949.1"/>
    </source>
</evidence>
<keyword evidence="1" id="KW-1133">Transmembrane helix</keyword>
<name>A0ABV0N0N8_9TELE</name>
<proteinExistence type="predicted"/>
<evidence type="ECO:0000313" key="3">
    <source>
        <dbReference type="Proteomes" id="UP001476798"/>
    </source>
</evidence>
<gene>
    <name evidence="2" type="ORF">GOODEAATRI_012009</name>
</gene>
<protein>
    <submittedName>
        <fullName evidence="2">Uncharacterized protein</fullName>
    </submittedName>
</protein>
<keyword evidence="3" id="KW-1185">Reference proteome</keyword>
<keyword evidence="1" id="KW-0812">Transmembrane</keyword>
<reference evidence="2 3" key="1">
    <citation type="submission" date="2021-06" db="EMBL/GenBank/DDBJ databases">
        <authorList>
            <person name="Palmer J.M."/>
        </authorList>
    </citation>
    <scope>NUCLEOTIDE SEQUENCE [LARGE SCALE GENOMIC DNA]</scope>
    <source>
        <strain evidence="2 3">GA_2019</strain>
        <tissue evidence="2">Muscle</tissue>
    </source>
</reference>
<dbReference type="Gene3D" id="2.60.40.60">
    <property type="entry name" value="Cadherins"/>
    <property type="match status" value="1"/>
</dbReference>
<organism evidence="2 3">
    <name type="scientific">Goodea atripinnis</name>
    <dbReference type="NCBI Taxonomy" id="208336"/>
    <lineage>
        <taxon>Eukaryota</taxon>
        <taxon>Metazoa</taxon>
        <taxon>Chordata</taxon>
        <taxon>Craniata</taxon>
        <taxon>Vertebrata</taxon>
        <taxon>Euteleostomi</taxon>
        <taxon>Actinopterygii</taxon>
        <taxon>Neopterygii</taxon>
        <taxon>Teleostei</taxon>
        <taxon>Neoteleostei</taxon>
        <taxon>Acanthomorphata</taxon>
        <taxon>Ovalentaria</taxon>
        <taxon>Atherinomorphae</taxon>
        <taxon>Cyprinodontiformes</taxon>
        <taxon>Goodeidae</taxon>
        <taxon>Goodea</taxon>
    </lineage>
</organism>
<dbReference type="EMBL" id="JAHRIO010020746">
    <property type="protein sequence ID" value="MEQ2164949.1"/>
    <property type="molecule type" value="Genomic_DNA"/>
</dbReference>
<keyword evidence="1" id="KW-0472">Membrane</keyword>
<sequence>MLDRESPHVVNGFYTLILHAMDKGFTAGLVRDSSVYAGLYTLKVKVSDQQGEYGIYSLNTTVCSCSVVRNCRNRNIGTFTGEGAIGIILASFVLLLRKE</sequence>